<proteinExistence type="predicted"/>
<accession>C1EFB1</accession>
<dbReference type="STRING" id="296587.C1EFB1"/>
<keyword evidence="3" id="KW-1185">Reference proteome</keyword>
<feature type="region of interest" description="Disordered" evidence="1">
    <location>
        <begin position="182"/>
        <end position="202"/>
    </location>
</feature>
<dbReference type="EMBL" id="CP001331">
    <property type="protein sequence ID" value="ACO66820.1"/>
    <property type="molecule type" value="Genomic_DNA"/>
</dbReference>
<dbReference type="AlphaFoldDB" id="C1EFB1"/>
<dbReference type="GeneID" id="8248492"/>
<dbReference type="InParanoid" id="C1EFB1"/>
<dbReference type="Proteomes" id="UP000002009">
    <property type="component" value="Chromosome 13"/>
</dbReference>
<name>C1EFB1_MICCC</name>
<evidence type="ECO:0008006" key="4">
    <source>
        <dbReference type="Google" id="ProtNLM"/>
    </source>
</evidence>
<evidence type="ECO:0000313" key="3">
    <source>
        <dbReference type="Proteomes" id="UP000002009"/>
    </source>
</evidence>
<dbReference type="OrthoDB" id="10254482at2759"/>
<gene>
    <name evidence="2" type="ORF">MICPUN_54709</name>
</gene>
<dbReference type="eggNOG" id="ENOG502S9RZ">
    <property type="taxonomic scope" value="Eukaryota"/>
</dbReference>
<dbReference type="RefSeq" id="XP_002505562.1">
    <property type="nucleotide sequence ID" value="XM_002505516.1"/>
</dbReference>
<sequence>MVTLNLARRNSAGEKTKTCNKRRRDIWLRSQPVRETRTRGAMNNNLNKSRAYLGVFSDAGYIDVGTKEKPLPYPIKETLHPRFHGRQFVANPQKTGSYGAKHPEVYLDKTHSWLLEGVPYVDRVKYAEAQPEKPKRGFGTSDYSKRDEFSMDYRTEQYREALKSEAKHQAIASEKAKAAMEKELAASGGAGPGAGTADADKTAATRRKPLLYDLVFDGEDAYPTAVRDSMIEGRDSKNPTQISWERDFGAMRTSAHAIGHGIDQAEHGKPQFARLPIVESTFYRPQGVPISRNNTVFNSRPQ</sequence>
<reference evidence="2 3" key="1">
    <citation type="journal article" date="2009" name="Science">
        <title>Green evolution and dynamic adaptations revealed by genomes of the marine picoeukaryotes Micromonas.</title>
        <authorList>
            <person name="Worden A.Z."/>
            <person name="Lee J.H."/>
            <person name="Mock T."/>
            <person name="Rouze P."/>
            <person name="Simmons M.P."/>
            <person name="Aerts A.L."/>
            <person name="Allen A.E."/>
            <person name="Cuvelier M.L."/>
            <person name="Derelle E."/>
            <person name="Everett M.V."/>
            <person name="Foulon E."/>
            <person name="Grimwood J."/>
            <person name="Gundlach H."/>
            <person name="Henrissat B."/>
            <person name="Napoli C."/>
            <person name="McDonald S.M."/>
            <person name="Parker M.S."/>
            <person name="Rombauts S."/>
            <person name="Salamov A."/>
            <person name="Von Dassow P."/>
            <person name="Badger J.H."/>
            <person name="Coutinho P.M."/>
            <person name="Demir E."/>
            <person name="Dubchak I."/>
            <person name="Gentemann C."/>
            <person name="Eikrem W."/>
            <person name="Gready J.E."/>
            <person name="John U."/>
            <person name="Lanier W."/>
            <person name="Lindquist E.A."/>
            <person name="Lucas S."/>
            <person name="Mayer K.F."/>
            <person name="Moreau H."/>
            <person name="Not F."/>
            <person name="Otillar R."/>
            <person name="Panaud O."/>
            <person name="Pangilinan J."/>
            <person name="Paulsen I."/>
            <person name="Piegu B."/>
            <person name="Poliakov A."/>
            <person name="Robbens S."/>
            <person name="Schmutz J."/>
            <person name="Toulza E."/>
            <person name="Wyss T."/>
            <person name="Zelensky A."/>
            <person name="Zhou K."/>
            <person name="Armbrust E.V."/>
            <person name="Bhattacharya D."/>
            <person name="Goodenough U.W."/>
            <person name="Van de Peer Y."/>
            <person name="Grigoriev I.V."/>
        </authorList>
    </citation>
    <scope>NUCLEOTIDE SEQUENCE [LARGE SCALE GENOMIC DNA]</scope>
    <source>
        <strain evidence="3">RCC299 / NOUM17</strain>
    </source>
</reference>
<dbReference type="OMA" id="TIRTEQW"/>
<protein>
    <recommendedName>
        <fullName evidence="4">Flagellar associated protein</fullName>
    </recommendedName>
</protein>
<organism evidence="2 3">
    <name type="scientific">Micromonas commoda (strain RCC299 / NOUM17 / CCMP2709)</name>
    <name type="common">Picoplanktonic green alga</name>
    <dbReference type="NCBI Taxonomy" id="296587"/>
    <lineage>
        <taxon>Eukaryota</taxon>
        <taxon>Viridiplantae</taxon>
        <taxon>Chlorophyta</taxon>
        <taxon>Mamiellophyceae</taxon>
        <taxon>Mamiellales</taxon>
        <taxon>Mamiellaceae</taxon>
        <taxon>Micromonas</taxon>
    </lineage>
</organism>
<dbReference type="KEGG" id="mis:MICPUN_54709"/>
<evidence type="ECO:0000313" key="2">
    <source>
        <dbReference type="EMBL" id="ACO66820.1"/>
    </source>
</evidence>
<evidence type="ECO:0000256" key="1">
    <source>
        <dbReference type="SAM" id="MobiDB-lite"/>
    </source>
</evidence>